<dbReference type="Pfam" id="PF04218">
    <property type="entry name" value="CENP-B_N"/>
    <property type="match status" value="1"/>
</dbReference>
<feature type="compositionally biased region" description="Basic and acidic residues" evidence="3">
    <location>
        <begin position="322"/>
        <end position="331"/>
    </location>
</feature>
<feature type="region of interest" description="Disordered" evidence="3">
    <location>
        <begin position="468"/>
        <end position="493"/>
    </location>
</feature>
<dbReference type="SUPFAM" id="SSF46689">
    <property type="entry name" value="Homeodomain-like"/>
    <property type="match status" value="1"/>
</dbReference>
<feature type="region of interest" description="Disordered" evidence="3">
    <location>
        <begin position="654"/>
        <end position="689"/>
    </location>
</feature>
<gene>
    <name evidence="5" type="ORF">HUG17_10227</name>
</gene>
<evidence type="ECO:0000259" key="4">
    <source>
        <dbReference type="Pfam" id="PF04218"/>
    </source>
</evidence>
<reference evidence="5" key="1">
    <citation type="submission" date="2020-06" db="EMBL/GenBank/DDBJ databases">
        <authorList>
            <person name="Ji K."/>
            <person name="Li J."/>
        </authorList>
    </citation>
    <scope>NUCLEOTIDE SEQUENCE</scope>
    <source>
        <strain evidence="5">JKM2019</strain>
        <tissue evidence="5">Whole body</tissue>
    </source>
</reference>
<dbReference type="GO" id="GO:0005634">
    <property type="term" value="C:nucleus"/>
    <property type="evidence" value="ECO:0007669"/>
    <property type="project" value="UniProtKB-SubCell"/>
</dbReference>
<dbReference type="EMBL" id="SDOV01000010">
    <property type="protein sequence ID" value="KAH7636257.1"/>
    <property type="molecule type" value="Genomic_DNA"/>
</dbReference>
<feature type="compositionally biased region" description="Polar residues" evidence="3">
    <location>
        <begin position="1"/>
        <end position="34"/>
    </location>
</feature>
<sequence>MAGSSTDHNHSTMNKSQNLKSTNYSSNFHQSNQMGDKKMAKNSNQNTNIEMMNAIEELRRENDRITNELGATQDLLDLFDQYRDLVQEHMSICVCHGKDRLWARWNQFEQDYKLSLKCHSNLMNGNVRFAGKYTSPSSHLNINFQSSSKNKLSNDLDIRLVNYNNDNGRPDKSLVRTFLDKIRPITWNGSGSNDKIVNAYNSSTQNPVTIIPNDGSKDVLIRKRSAALNEVVAYAKHHQMMKRLKNTTNLQQQQTLIQNNQKTNRLADQDVERLDKLNNALDQILMGKFDALTQNNYDRESDQMSRDSGDDSNDDDDVILLEDGHNTDHGTKNGPKTSPISSTILSTVLKSGMKPYSNYQSSNTLSISNVQPTMADDKVLSMSKINSATIQINPPNFIIQSKDSMNVQHSTPPSLPKRPHLTSAERMDIINRLKRNESGARIARDYGITKQAVSAIKRRAQLMGDNFQNKYFPGSGGGSTNSRPSSRNQSPTPLINSCSSKMLNYSVQQQLMTKGKSAITMTPVLAAFDNSLVSRQLKQQKVNATIMKQSTLLAQLPRSTSDLVLPINPVAIIKSRMAAKQQQQQQQQQQQHHQQSSISKSENNKRLILSRLLQGTEKYTPNYVTSCKQPENLTNVTNVKVENEKSLNMTILKTEDISDDQQKQQLQQQEIMHYEDQESKNQSSNIEWE</sequence>
<dbReference type="InterPro" id="IPR009057">
    <property type="entry name" value="Homeodomain-like_sf"/>
</dbReference>
<keyword evidence="2" id="KW-0175">Coiled coil</keyword>
<feature type="compositionally biased region" description="Acidic residues" evidence="3">
    <location>
        <begin position="310"/>
        <end position="320"/>
    </location>
</feature>
<organism evidence="5">
    <name type="scientific">Dermatophagoides farinae</name>
    <name type="common">American house dust mite</name>
    <dbReference type="NCBI Taxonomy" id="6954"/>
    <lineage>
        <taxon>Eukaryota</taxon>
        <taxon>Metazoa</taxon>
        <taxon>Ecdysozoa</taxon>
        <taxon>Arthropoda</taxon>
        <taxon>Chelicerata</taxon>
        <taxon>Arachnida</taxon>
        <taxon>Acari</taxon>
        <taxon>Acariformes</taxon>
        <taxon>Sarcoptiformes</taxon>
        <taxon>Astigmata</taxon>
        <taxon>Psoroptidia</taxon>
        <taxon>Analgoidea</taxon>
        <taxon>Pyroglyphidae</taxon>
        <taxon>Dermatophagoidinae</taxon>
        <taxon>Dermatophagoides</taxon>
    </lineage>
</organism>
<evidence type="ECO:0000256" key="2">
    <source>
        <dbReference type="SAM" id="Coils"/>
    </source>
</evidence>
<name>A0A9D4NR09_DERFA</name>
<dbReference type="Proteomes" id="UP000828236">
    <property type="component" value="Unassembled WGS sequence"/>
</dbReference>
<reference evidence="5" key="2">
    <citation type="journal article" date="2021" name="World Allergy Organ. J.">
        <title>Chromosome-level assembly of Dermatophagoides farinae genome and transcriptome reveals two novel allergens Der f 37 and Der f 39.</title>
        <authorList>
            <person name="Chen J."/>
            <person name="Cai Z."/>
            <person name="Fan D."/>
            <person name="Hu J."/>
            <person name="Hou Y."/>
            <person name="He Y."/>
            <person name="Zhang Z."/>
            <person name="Zhao Z."/>
            <person name="Gao P."/>
            <person name="Hu W."/>
            <person name="Sun J."/>
            <person name="Li J."/>
            <person name="Ji K."/>
        </authorList>
    </citation>
    <scope>NUCLEOTIDE SEQUENCE</scope>
    <source>
        <strain evidence="5">JKM2019</strain>
    </source>
</reference>
<evidence type="ECO:0000256" key="3">
    <source>
        <dbReference type="SAM" id="MobiDB-lite"/>
    </source>
</evidence>
<feature type="compositionally biased region" description="Polar residues" evidence="3">
    <location>
        <begin position="480"/>
        <end position="493"/>
    </location>
</feature>
<feature type="coiled-coil region" evidence="2">
    <location>
        <begin position="41"/>
        <end position="75"/>
    </location>
</feature>
<feature type="domain" description="HTH psq-type" evidence="4">
    <location>
        <begin position="416"/>
        <end position="458"/>
    </location>
</feature>
<protein>
    <recommendedName>
        <fullName evidence="4">HTH psq-type domain-containing protein</fullName>
    </recommendedName>
</protein>
<comment type="caution">
    <text evidence="5">The sequence shown here is derived from an EMBL/GenBank/DDBJ whole genome shotgun (WGS) entry which is preliminary data.</text>
</comment>
<proteinExistence type="predicted"/>
<feature type="region of interest" description="Disordered" evidence="3">
    <location>
        <begin position="1"/>
        <end position="41"/>
    </location>
</feature>
<feature type="region of interest" description="Disordered" evidence="3">
    <location>
        <begin position="576"/>
        <end position="602"/>
    </location>
</feature>
<feature type="compositionally biased region" description="Low complexity" evidence="3">
    <location>
        <begin position="581"/>
        <end position="595"/>
    </location>
</feature>
<dbReference type="InterPro" id="IPR007889">
    <property type="entry name" value="HTH_Psq"/>
</dbReference>
<accession>A0A9D4NR09</accession>
<dbReference type="GO" id="GO:0003677">
    <property type="term" value="F:DNA binding"/>
    <property type="evidence" value="ECO:0007669"/>
    <property type="project" value="InterPro"/>
</dbReference>
<feature type="compositionally biased region" description="Basic and acidic residues" evidence="3">
    <location>
        <begin position="297"/>
        <end position="309"/>
    </location>
</feature>
<feature type="region of interest" description="Disordered" evidence="3">
    <location>
        <begin position="295"/>
        <end position="340"/>
    </location>
</feature>
<comment type="subcellular location">
    <subcellularLocation>
        <location evidence="1">Nucleus</location>
    </subcellularLocation>
</comment>
<dbReference type="AlphaFoldDB" id="A0A9D4NR09"/>
<evidence type="ECO:0000256" key="1">
    <source>
        <dbReference type="ARBA" id="ARBA00004123"/>
    </source>
</evidence>
<feature type="compositionally biased region" description="Polar residues" evidence="3">
    <location>
        <begin position="680"/>
        <end position="689"/>
    </location>
</feature>
<evidence type="ECO:0000313" key="5">
    <source>
        <dbReference type="EMBL" id="KAH7636257.1"/>
    </source>
</evidence>